<feature type="chain" id="PRO_5046690118" evidence="7">
    <location>
        <begin position="16"/>
        <end position="624"/>
    </location>
</feature>
<dbReference type="InterPro" id="IPR008758">
    <property type="entry name" value="Peptidase_S28"/>
</dbReference>
<sequence>MRLSAALAVLRVAWGTPAEPHWFDQLVDHFSPSSSTYRQRYYANYTHFKGPGSPIFVILGGEGGIPPDVGIFYPWVADVVAAEFGAAVLEPEHRFYGESLPVGPGPFSSGHFPLMSSQQALADAAFFIRAAQRRLNCTRRGSPGYCPVLTIGGSYPGFLSAMMRLRYPAVVDMAYAASALVTCASTRRRSGSSSTTPESPPPPSGPSRAAPPPCGGRSRRPSSSWREPPGRSWPGASTSARRLRGASAGGTPPGSPTTCCSWRSRRSRTSMANYPPGNGTGLARACAAFAAAGRAGGRAPVDAVRDLLAGAARRSRAARAGPGRALVRDVPPGPRLDEEAPGGCLNLSQMLPAGPGATARCGDWSGCGAGSDGEVWDLQTCTFEVEQIGFNSTSQMFPSRAWTLEWLEQHCARRFGVQPQPRALVDLWGFDAENLKAQASRILFTNGLNDGWSAGGILTNLSEATGLVAINLPNGAHHSDLSHAHGEQDTPDVVAGHARAVVALPRTSRNGSGRSGRQTQRPARMLSEASLHWTRPRGCGIFSGLPRAERTRVTAYPRARAPESRPLVRGYGDIRRSPTQSDGRTFVLARDCEVTSHEPRVDSTCRFGGACMSLEFTSSAQASV</sequence>
<evidence type="ECO:0000313" key="9">
    <source>
        <dbReference type="Proteomes" id="UP001189429"/>
    </source>
</evidence>
<evidence type="ECO:0000256" key="5">
    <source>
        <dbReference type="ARBA" id="ARBA00023180"/>
    </source>
</evidence>
<dbReference type="PANTHER" id="PTHR11010">
    <property type="entry name" value="PROTEASE S28 PRO-X CARBOXYPEPTIDASE-RELATED"/>
    <property type="match status" value="1"/>
</dbReference>
<reference evidence="8" key="1">
    <citation type="submission" date="2023-10" db="EMBL/GenBank/DDBJ databases">
        <authorList>
            <person name="Chen Y."/>
            <person name="Shah S."/>
            <person name="Dougan E. K."/>
            <person name="Thang M."/>
            <person name="Chan C."/>
        </authorList>
    </citation>
    <scope>NUCLEOTIDE SEQUENCE [LARGE SCALE GENOMIC DNA]</scope>
</reference>
<dbReference type="Proteomes" id="UP001189429">
    <property type="component" value="Unassembled WGS sequence"/>
</dbReference>
<gene>
    <name evidence="8" type="ORF">PCOR1329_LOCUS54599</name>
</gene>
<evidence type="ECO:0000256" key="2">
    <source>
        <dbReference type="ARBA" id="ARBA00022670"/>
    </source>
</evidence>
<evidence type="ECO:0000313" key="8">
    <source>
        <dbReference type="EMBL" id="CAK0867732.1"/>
    </source>
</evidence>
<comment type="similarity">
    <text evidence="1">Belongs to the peptidase S28 family.</text>
</comment>
<dbReference type="EMBL" id="CAUYUJ010016677">
    <property type="protein sequence ID" value="CAK0867732.1"/>
    <property type="molecule type" value="Genomic_DNA"/>
</dbReference>
<dbReference type="PANTHER" id="PTHR11010:SF38">
    <property type="entry name" value="LYSOSOMAL PRO-X CARBOXYPEPTIDASE"/>
    <property type="match status" value="1"/>
</dbReference>
<keyword evidence="3 7" id="KW-0732">Signal</keyword>
<dbReference type="InterPro" id="IPR029058">
    <property type="entry name" value="AB_hydrolase_fold"/>
</dbReference>
<name>A0ABN9V4I6_9DINO</name>
<feature type="signal peptide" evidence="7">
    <location>
        <begin position="1"/>
        <end position="15"/>
    </location>
</feature>
<feature type="compositionally biased region" description="Low complexity" evidence="6">
    <location>
        <begin position="253"/>
        <end position="262"/>
    </location>
</feature>
<comment type="caution">
    <text evidence="8">The sequence shown here is derived from an EMBL/GenBank/DDBJ whole genome shotgun (WGS) entry which is preliminary data.</text>
</comment>
<evidence type="ECO:0000256" key="6">
    <source>
        <dbReference type="SAM" id="MobiDB-lite"/>
    </source>
</evidence>
<evidence type="ECO:0000256" key="7">
    <source>
        <dbReference type="SAM" id="SignalP"/>
    </source>
</evidence>
<accession>A0ABN9V4I6</accession>
<feature type="region of interest" description="Disordered" evidence="6">
    <location>
        <begin position="313"/>
        <end position="341"/>
    </location>
</feature>
<evidence type="ECO:0000256" key="1">
    <source>
        <dbReference type="ARBA" id="ARBA00011079"/>
    </source>
</evidence>
<feature type="compositionally biased region" description="Low complexity" evidence="6">
    <location>
        <begin position="313"/>
        <end position="325"/>
    </location>
</feature>
<feature type="compositionally biased region" description="Low complexity" evidence="6">
    <location>
        <begin position="221"/>
        <end position="234"/>
    </location>
</feature>
<keyword evidence="4" id="KW-0378">Hydrolase</keyword>
<dbReference type="Gene3D" id="3.40.50.1820">
    <property type="entry name" value="alpha/beta hydrolase"/>
    <property type="match status" value="2"/>
</dbReference>
<evidence type="ECO:0000256" key="3">
    <source>
        <dbReference type="ARBA" id="ARBA00022729"/>
    </source>
</evidence>
<organism evidence="8 9">
    <name type="scientific">Prorocentrum cordatum</name>
    <dbReference type="NCBI Taxonomy" id="2364126"/>
    <lineage>
        <taxon>Eukaryota</taxon>
        <taxon>Sar</taxon>
        <taxon>Alveolata</taxon>
        <taxon>Dinophyceae</taxon>
        <taxon>Prorocentrales</taxon>
        <taxon>Prorocentraceae</taxon>
        <taxon>Prorocentrum</taxon>
    </lineage>
</organism>
<dbReference type="SUPFAM" id="SSF53474">
    <property type="entry name" value="alpha/beta-Hydrolases"/>
    <property type="match status" value="1"/>
</dbReference>
<dbReference type="Pfam" id="PF05577">
    <property type="entry name" value="Peptidase_S28"/>
    <property type="match status" value="2"/>
</dbReference>
<proteinExistence type="inferred from homology"/>
<evidence type="ECO:0000256" key="4">
    <source>
        <dbReference type="ARBA" id="ARBA00022801"/>
    </source>
</evidence>
<keyword evidence="9" id="KW-1185">Reference proteome</keyword>
<keyword evidence="5" id="KW-0325">Glycoprotein</keyword>
<protein>
    <submittedName>
        <fullName evidence="8">Uncharacterized protein</fullName>
    </submittedName>
</protein>
<keyword evidence="2" id="KW-0645">Protease</keyword>
<feature type="compositionally biased region" description="Pro residues" evidence="6">
    <location>
        <begin position="198"/>
        <end position="214"/>
    </location>
</feature>
<feature type="region of interest" description="Disordered" evidence="6">
    <location>
        <begin position="186"/>
        <end position="265"/>
    </location>
</feature>